<protein>
    <submittedName>
        <fullName evidence="1">Uncharacterized protein</fullName>
    </submittedName>
</protein>
<dbReference type="RefSeq" id="WP_190289518.1">
    <property type="nucleotide sequence ID" value="NZ_JABFCZ010000001.1"/>
</dbReference>
<evidence type="ECO:0000313" key="1">
    <source>
        <dbReference type="EMBL" id="MBD1544854.1"/>
    </source>
</evidence>
<proteinExistence type="predicted"/>
<dbReference type="EMBL" id="JABFCZ010000001">
    <property type="protein sequence ID" value="MBD1544854.1"/>
    <property type="molecule type" value="Genomic_DNA"/>
</dbReference>
<evidence type="ECO:0000313" key="2">
    <source>
        <dbReference type="Proteomes" id="UP000598467"/>
    </source>
</evidence>
<accession>A0A926S8F2</accession>
<gene>
    <name evidence="1" type="ORF">HK439_01150</name>
</gene>
<organism evidence="1 2">
    <name type="scientific">Roseibium aggregatum</name>
    <dbReference type="NCBI Taxonomy" id="187304"/>
    <lineage>
        <taxon>Bacteria</taxon>
        <taxon>Pseudomonadati</taxon>
        <taxon>Pseudomonadota</taxon>
        <taxon>Alphaproteobacteria</taxon>
        <taxon>Hyphomicrobiales</taxon>
        <taxon>Stappiaceae</taxon>
        <taxon>Roseibium</taxon>
    </lineage>
</organism>
<comment type="caution">
    <text evidence="1">The sequence shown here is derived from an EMBL/GenBank/DDBJ whole genome shotgun (WGS) entry which is preliminary data.</text>
</comment>
<name>A0A926S8F2_9HYPH</name>
<reference evidence="1" key="1">
    <citation type="submission" date="2020-05" db="EMBL/GenBank/DDBJ databases">
        <title>Identification of trans-AT polyketide cluster in two marine bacteria, producers of a novel glutaramide-containing polyketide sesbanimide D and analogs.</title>
        <authorList>
            <person name="Kacar D."/>
            <person name="Rodriguez P."/>
            <person name="Canedo L."/>
            <person name="Gonzalez E."/>
            <person name="Galan B."/>
            <person name="De La Calle F."/>
            <person name="Garcia J.L."/>
        </authorList>
    </citation>
    <scope>NUCLEOTIDE SEQUENCE</scope>
    <source>
        <strain evidence="1">PHM038</strain>
    </source>
</reference>
<dbReference type="Proteomes" id="UP000598467">
    <property type="component" value="Unassembled WGS sequence"/>
</dbReference>
<dbReference type="AlphaFoldDB" id="A0A926S8F2"/>
<sequence>MIQWSRQTCRTAVPHGHCQTTRTAGLSLSGMAPPTLLHCPMNSAAIQAYAEQVLAPELRPGDIVAIGNLPAHKISDVREMI</sequence>